<dbReference type="PANTHER" id="PTHR33365:SF6">
    <property type="entry name" value="OXIDASE USTYA"/>
    <property type="match status" value="1"/>
</dbReference>
<protein>
    <submittedName>
        <fullName evidence="3">6b89a289-1fb5-46e2-b31c-ebf76146732d</fullName>
    </submittedName>
</protein>
<name>A0A8H2W1P4_9HELO</name>
<evidence type="ECO:0000313" key="3">
    <source>
        <dbReference type="EMBL" id="CAD6448044.1"/>
    </source>
</evidence>
<evidence type="ECO:0000256" key="2">
    <source>
        <dbReference type="SAM" id="Phobius"/>
    </source>
</evidence>
<dbReference type="PANTHER" id="PTHR33365">
    <property type="entry name" value="YALI0B05434P"/>
    <property type="match status" value="1"/>
</dbReference>
<keyword evidence="4" id="KW-1185">Reference proteome</keyword>
<reference evidence="3" key="1">
    <citation type="submission" date="2020-10" db="EMBL/GenBank/DDBJ databases">
        <authorList>
            <person name="Kusch S."/>
        </authorList>
    </citation>
    <scope>NUCLEOTIDE SEQUENCE</scope>
    <source>
        <strain evidence="3">SwB9</strain>
    </source>
</reference>
<feature type="transmembrane region" description="Helical" evidence="2">
    <location>
        <begin position="36"/>
        <end position="58"/>
    </location>
</feature>
<dbReference type="GO" id="GO:0043386">
    <property type="term" value="P:mycotoxin biosynthetic process"/>
    <property type="evidence" value="ECO:0007669"/>
    <property type="project" value="InterPro"/>
</dbReference>
<keyword evidence="2" id="KW-0472">Membrane</keyword>
<gene>
    <name evidence="3" type="ORF">SCLTRI_LOCUS7836</name>
</gene>
<dbReference type="AlphaFoldDB" id="A0A8H2W1P4"/>
<sequence>MSKEYLQVPSNDDLFVDEEPISHSPSHPKRDFMARYGGSIGSMCFLLLVPSILLNAVLIAQKNRAVMPCIIESTYSYSHITQDTPLVFHSTSDYWGENETLADELWESINIDPITVALSPEFVEQHGLAESARFPWDNDKRTYILKGFHDLHCLKSIRRAFVDLQRGVDTKADWFHMYHCLDALRQDIMCYADDTPMPIPADVKDIGDGQVRQCRDWNKLTAWATAPEQNACYRQLSDYDRVFHPLERFSYCPEGSPYYDIQREYFEKHGHVDPFQP</sequence>
<keyword evidence="2" id="KW-1133">Transmembrane helix</keyword>
<comment type="similarity">
    <text evidence="1">Belongs to the ustYa family.</text>
</comment>
<evidence type="ECO:0000256" key="1">
    <source>
        <dbReference type="ARBA" id="ARBA00035112"/>
    </source>
</evidence>
<comment type="caution">
    <text evidence="3">The sequence shown here is derived from an EMBL/GenBank/DDBJ whole genome shotgun (WGS) entry which is preliminary data.</text>
</comment>
<proteinExistence type="inferred from homology"/>
<keyword evidence="2" id="KW-0812">Transmembrane</keyword>
<dbReference type="Pfam" id="PF11807">
    <property type="entry name" value="UstYa"/>
    <property type="match status" value="1"/>
</dbReference>
<accession>A0A8H2W1P4</accession>
<dbReference type="EMBL" id="CAJHIA010000030">
    <property type="protein sequence ID" value="CAD6448044.1"/>
    <property type="molecule type" value="Genomic_DNA"/>
</dbReference>
<dbReference type="OrthoDB" id="3687641at2759"/>
<organism evidence="3 4">
    <name type="scientific">Sclerotinia trifoliorum</name>
    <dbReference type="NCBI Taxonomy" id="28548"/>
    <lineage>
        <taxon>Eukaryota</taxon>
        <taxon>Fungi</taxon>
        <taxon>Dikarya</taxon>
        <taxon>Ascomycota</taxon>
        <taxon>Pezizomycotina</taxon>
        <taxon>Leotiomycetes</taxon>
        <taxon>Helotiales</taxon>
        <taxon>Sclerotiniaceae</taxon>
        <taxon>Sclerotinia</taxon>
    </lineage>
</organism>
<dbReference type="Proteomes" id="UP000624404">
    <property type="component" value="Unassembled WGS sequence"/>
</dbReference>
<evidence type="ECO:0000313" key="4">
    <source>
        <dbReference type="Proteomes" id="UP000624404"/>
    </source>
</evidence>
<dbReference type="InterPro" id="IPR021765">
    <property type="entry name" value="UstYa-like"/>
</dbReference>